<dbReference type="PANTHER" id="PTHR43591">
    <property type="entry name" value="METHYLTRANSFERASE"/>
    <property type="match status" value="1"/>
</dbReference>
<dbReference type="PANTHER" id="PTHR43591:SF24">
    <property type="entry name" value="2-METHOXY-6-POLYPRENYL-1,4-BENZOQUINOL METHYLASE, MITOCHONDRIAL"/>
    <property type="match status" value="1"/>
</dbReference>
<organism evidence="2 3">
    <name type="scientific">Actinomadura macrotermitis</name>
    <dbReference type="NCBI Taxonomy" id="2585200"/>
    <lineage>
        <taxon>Bacteria</taxon>
        <taxon>Bacillati</taxon>
        <taxon>Actinomycetota</taxon>
        <taxon>Actinomycetes</taxon>
        <taxon>Streptosporangiales</taxon>
        <taxon>Thermomonosporaceae</taxon>
        <taxon>Actinomadura</taxon>
    </lineage>
</organism>
<feature type="region of interest" description="Disordered" evidence="1">
    <location>
        <begin position="1"/>
        <end position="23"/>
    </location>
</feature>
<evidence type="ECO:0000313" key="2">
    <source>
        <dbReference type="EMBL" id="MQY06809.1"/>
    </source>
</evidence>
<dbReference type="InterPro" id="IPR029063">
    <property type="entry name" value="SAM-dependent_MTases_sf"/>
</dbReference>
<keyword evidence="2" id="KW-0489">Methyltransferase</keyword>
<reference evidence="2 3" key="1">
    <citation type="submission" date="2019-10" db="EMBL/GenBank/DDBJ databases">
        <title>Actinomadura rubteroloni sp. nov. and Actinomadura macrotermitis sp. nov., isolated from the gut of fungus growing-termite Macrotermes natalensis.</title>
        <authorList>
            <person name="Benndorf R."/>
            <person name="Martin K."/>
            <person name="Kuefner M."/>
            <person name="De Beer W."/>
            <person name="Kaster A.-K."/>
            <person name="Vollmers J."/>
            <person name="Poulsen M."/>
            <person name="Beemelmanns C."/>
        </authorList>
    </citation>
    <scope>NUCLEOTIDE SEQUENCE [LARGE SCALE GENOMIC DNA]</scope>
    <source>
        <strain evidence="2 3">RB68</strain>
    </source>
</reference>
<dbReference type="SUPFAM" id="SSF53335">
    <property type="entry name" value="S-adenosyl-L-methionine-dependent methyltransferases"/>
    <property type="match status" value="1"/>
</dbReference>
<name>A0A7K0C058_9ACTN</name>
<gene>
    <name evidence="2" type="primary">tam_5</name>
    <name evidence="2" type="ORF">ACRB68_49050</name>
</gene>
<dbReference type="CDD" id="cd02440">
    <property type="entry name" value="AdoMet_MTases"/>
    <property type="match status" value="1"/>
</dbReference>
<dbReference type="RefSeq" id="WP_153536276.1">
    <property type="nucleotide sequence ID" value="NZ_WEGH01000003.1"/>
</dbReference>
<keyword evidence="2" id="KW-0808">Transferase</keyword>
<dbReference type="Gene3D" id="3.40.50.150">
    <property type="entry name" value="Vaccinia Virus protein VP39"/>
    <property type="match status" value="1"/>
</dbReference>
<dbReference type="OrthoDB" id="3469983at2"/>
<dbReference type="GO" id="GO:0032259">
    <property type="term" value="P:methylation"/>
    <property type="evidence" value="ECO:0007669"/>
    <property type="project" value="UniProtKB-KW"/>
</dbReference>
<dbReference type="GO" id="GO:0030798">
    <property type="term" value="F:trans-aconitate 2-methyltransferase activity"/>
    <property type="evidence" value="ECO:0007669"/>
    <property type="project" value="UniProtKB-EC"/>
</dbReference>
<evidence type="ECO:0000256" key="1">
    <source>
        <dbReference type="SAM" id="MobiDB-lite"/>
    </source>
</evidence>
<accession>A0A7K0C058</accession>
<sequence>MGDNGEKYGDEIFSHGDDGEADPIEKERVDALAEALDPASFATLAAVPVGKDARCLEVGAGTGSVARWLADRFPKGSVTATDLDLDLIEEDERPNLRYLRHDVTSDDFPPSSFDLIHTRFLLPHLPSRDAVLGRMIQWLAPGGWLVLEESALFPFESSPHDCFRRTSLGVLAALGRSFGHDARWARNLPTLIAESGLVEASMSAACPPISAGSAMARFWRLTIEQLWPELLELPELSEDDADTALAQFDDPGFFDLGIATVTVTARRPPAST</sequence>
<dbReference type="Pfam" id="PF13489">
    <property type="entry name" value="Methyltransf_23"/>
    <property type="match status" value="1"/>
</dbReference>
<dbReference type="Proteomes" id="UP000487268">
    <property type="component" value="Unassembled WGS sequence"/>
</dbReference>
<protein>
    <submittedName>
        <fullName evidence="2">Trans-aconitate 2-methyltransferase</fullName>
        <ecNumber evidence="2">2.1.1.144</ecNumber>
    </submittedName>
</protein>
<evidence type="ECO:0000313" key="3">
    <source>
        <dbReference type="Proteomes" id="UP000487268"/>
    </source>
</evidence>
<dbReference type="EC" id="2.1.1.144" evidence="2"/>
<comment type="caution">
    <text evidence="2">The sequence shown here is derived from an EMBL/GenBank/DDBJ whole genome shotgun (WGS) entry which is preliminary data.</text>
</comment>
<proteinExistence type="predicted"/>
<keyword evidence="3" id="KW-1185">Reference proteome</keyword>
<dbReference type="EMBL" id="WEGH01000003">
    <property type="protein sequence ID" value="MQY06809.1"/>
    <property type="molecule type" value="Genomic_DNA"/>
</dbReference>
<dbReference type="AlphaFoldDB" id="A0A7K0C058"/>